<dbReference type="GO" id="GO:0008757">
    <property type="term" value="F:S-adenosylmethionine-dependent methyltransferase activity"/>
    <property type="evidence" value="ECO:0007669"/>
    <property type="project" value="InterPro"/>
</dbReference>
<dbReference type="EMBL" id="CP001684">
    <property type="protein sequence ID" value="ACV23605.1"/>
    <property type="molecule type" value="Genomic_DNA"/>
</dbReference>
<gene>
    <name evidence="2" type="ordered locus">Shel_26000</name>
</gene>
<accession>C7N2U7</accession>
<dbReference type="InterPro" id="IPR013216">
    <property type="entry name" value="Methyltransf_11"/>
</dbReference>
<keyword evidence="3" id="KW-1185">Reference proteome</keyword>
<dbReference type="GO" id="GO:0032259">
    <property type="term" value="P:methylation"/>
    <property type="evidence" value="ECO:0007669"/>
    <property type="project" value="UniProtKB-KW"/>
</dbReference>
<organism evidence="2 3">
    <name type="scientific">Slackia heliotrinireducens (strain ATCC 29202 / DSM 20476 / NCTC 11029 / RHS 1)</name>
    <name type="common">Peptococcus heliotrinreducens</name>
    <dbReference type="NCBI Taxonomy" id="471855"/>
    <lineage>
        <taxon>Bacteria</taxon>
        <taxon>Bacillati</taxon>
        <taxon>Actinomycetota</taxon>
        <taxon>Coriobacteriia</taxon>
        <taxon>Eggerthellales</taxon>
        <taxon>Eggerthellaceae</taxon>
        <taxon>Slackia</taxon>
    </lineage>
</organism>
<dbReference type="Gene3D" id="3.40.50.150">
    <property type="entry name" value="Vaccinia Virus protein VP39"/>
    <property type="match status" value="1"/>
</dbReference>
<dbReference type="Proteomes" id="UP000002026">
    <property type="component" value="Chromosome"/>
</dbReference>
<dbReference type="InterPro" id="IPR029063">
    <property type="entry name" value="SAM-dependent_MTases_sf"/>
</dbReference>
<feature type="domain" description="Methyltransferase type 11" evidence="1">
    <location>
        <begin position="43"/>
        <end position="142"/>
    </location>
</feature>
<dbReference type="Pfam" id="PF08241">
    <property type="entry name" value="Methyltransf_11"/>
    <property type="match status" value="1"/>
</dbReference>
<keyword evidence="2" id="KW-0489">Methyltransferase</keyword>
<dbReference type="SUPFAM" id="SSF53335">
    <property type="entry name" value="S-adenosyl-L-methionine-dependent methyltransferases"/>
    <property type="match status" value="1"/>
</dbReference>
<dbReference type="KEGG" id="shi:Shel_26000"/>
<protein>
    <submittedName>
        <fullName evidence="2">Methyltransferase family protein</fullName>
    </submittedName>
</protein>
<evidence type="ECO:0000313" key="3">
    <source>
        <dbReference type="Proteomes" id="UP000002026"/>
    </source>
</evidence>
<dbReference type="eggNOG" id="COG0500">
    <property type="taxonomic scope" value="Bacteria"/>
</dbReference>
<dbReference type="CDD" id="cd02440">
    <property type="entry name" value="AdoMet_MTases"/>
    <property type="match status" value="1"/>
</dbReference>
<keyword evidence="2" id="KW-0808">Transferase</keyword>
<dbReference type="AlphaFoldDB" id="C7N2U7"/>
<reference evidence="2 3" key="1">
    <citation type="journal article" date="2009" name="Stand. Genomic Sci.">
        <title>Complete genome sequence of Slackia heliotrinireducens type strain (RHS 1).</title>
        <authorList>
            <person name="Pukall R."/>
            <person name="Lapidus A."/>
            <person name="Nolan M."/>
            <person name="Copeland A."/>
            <person name="Glavina Del Rio T."/>
            <person name="Lucas S."/>
            <person name="Chen F."/>
            <person name="Tice H."/>
            <person name="Cheng J.F."/>
            <person name="Chertkov O."/>
            <person name="Bruce D."/>
            <person name="Goodwin L."/>
            <person name="Kuske C."/>
            <person name="Brettin T."/>
            <person name="Detter J.C."/>
            <person name="Han C."/>
            <person name="Pitluck S."/>
            <person name="Pati A."/>
            <person name="Mavrommatis K."/>
            <person name="Ivanova N."/>
            <person name="Ovchinnikova G."/>
            <person name="Chen A."/>
            <person name="Palaniappan K."/>
            <person name="Schneider S."/>
            <person name="Rohde M."/>
            <person name="Chain P."/>
            <person name="D'haeseleer P."/>
            <person name="Goker M."/>
            <person name="Bristow J."/>
            <person name="Eisen J.A."/>
            <person name="Markowitz V."/>
            <person name="Kyrpides N.C."/>
            <person name="Klenk H.P."/>
            <person name="Hugenholtz P."/>
        </authorList>
    </citation>
    <scope>NUCLEOTIDE SEQUENCE [LARGE SCALE GENOMIC DNA]</scope>
    <source>
        <strain evidence="3">ATCC 29202 / DSM 20476 / NCTC 11029 / RHS 1</strain>
    </source>
</reference>
<name>C7N2U7_SLAHD</name>
<proteinExistence type="predicted"/>
<evidence type="ECO:0000259" key="1">
    <source>
        <dbReference type="Pfam" id="PF08241"/>
    </source>
</evidence>
<dbReference type="STRING" id="471855.Shel_26000"/>
<sequence length="238" mass="26641">MNFPKANSFSTSIMRERSMGPNPLKLCEELLEYADIHAGSVVLDLGSGAGLTSALMAREFGLTVYAADLWSDPSDNMRFFEACGLTNRQIIPLKADATALPFAHEFFDAVVSVDSYNYFGRDPRYLGGHLLPLVKRGGELLFAIPGMVRDCHDDLPACLLASWTPEQLDYMHDMSWWRVNIEQTEDVEVLDMREMACTREAWADWIGCDNEYAAGDRAAVEAGALDHLNTIAVRLRRR</sequence>
<evidence type="ECO:0000313" key="2">
    <source>
        <dbReference type="EMBL" id="ACV23605.1"/>
    </source>
</evidence>
<dbReference type="RefSeq" id="WP_012799703.1">
    <property type="nucleotide sequence ID" value="NC_013165.1"/>
</dbReference>
<dbReference type="HOGENOM" id="CLU_063459_0_0_11"/>